<dbReference type="PANTHER" id="PTHR48101:SF1">
    <property type="entry name" value="METHYLMALONYL-COA MUTASE, LARGE SUBUNIT"/>
    <property type="match status" value="1"/>
</dbReference>
<reference evidence="2" key="1">
    <citation type="submission" date="2019-03" db="EMBL/GenBank/DDBJ databases">
        <title>Single cell metagenomics reveals metabolic interactions within the superorganism composed of flagellate Streblomastix strix and complex community of Bacteroidetes bacteria on its surface.</title>
        <authorList>
            <person name="Treitli S.C."/>
            <person name="Kolisko M."/>
            <person name="Husnik F."/>
            <person name="Keeling P."/>
            <person name="Hampl V."/>
        </authorList>
    </citation>
    <scope>NUCLEOTIDE SEQUENCE</scope>
    <source>
        <strain evidence="2">STM</strain>
    </source>
</reference>
<dbReference type="SUPFAM" id="SSF52242">
    <property type="entry name" value="Cobalamin (vitamin B12)-binding domain"/>
    <property type="match status" value="1"/>
</dbReference>
<feature type="non-terminal residue" evidence="2">
    <location>
        <position position="1"/>
    </location>
</feature>
<organism evidence="2">
    <name type="scientific">termite gut metagenome</name>
    <dbReference type="NCBI Taxonomy" id="433724"/>
    <lineage>
        <taxon>unclassified sequences</taxon>
        <taxon>metagenomes</taxon>
        <taxon>organismal metagenomes</taxon>
    </lineage>
</organism>
<dbReference type="AlphaFoldDB" id="A0A5J4PA80"/>
<name>A0A5J4PA80_9ZZZZ</name>
<sequence>KQMDGSIKKGKVESRGFGMYVHFGSITVFVATAFMLTIGNLAMRQARAQFSCNFLACAGYEVVDNLGFETVEAGVEAAVAAKADIVVLCSSDDEYAEYAVPTFKALKGRAVFIVAGAPACTEELQANGITNFINVRSNVLDTLKEYNAQLLN</sequence>
<keyword evidence="1" id="KW-0812">Transmembrane</keyword>
<dbReference type="PANTHER" id="PTHR48101">
    <property type="entry name" value="METHYLMALONYL-COA MUTASE, MITOCHONDRIAL-RELATED"/>
    <property type="match status" value="1"/>
</dbReference>
<keyword evidence="1" id="KW-0472">Membrane</keyword>
<accession>A0A5J4PA80</accession>
<protein>
    <recommendedName>
        <fullName evidence="3">Methylmalonyl-CoA mutase</fullName>
    </recommendedName>
</protein>
<keyword evidence="1" id="KW-1133">Transmembrane helix</keyword>
<dbReference type="Gene3D" id="3.40.50.280">
    <property type="entry name" value="Cobalamin-binding domain"/>
    <property type="match status" value="1"/>
</dbReference>
<dbReference type="InterPro" id="IPR036724">
    <property type="entry name" value="Cobalamin-bd_sf"/>
</dbReference>
<evidence type="ECO:0000256" key="1">
    <source>
        <dbReference type="SAM" id="Phobius"/>
    </source>
</evidence>
<evidence type="ECO:0000313" key="2">
    <source>
        <dbReference type="EMBL" id="KAA6305514.1"/>
    </source>
</evidence>
<gene>
    <name evidence="2" type="ORF">EZS27_042834</name>
</gene>
<comment type="caution">
    <text evidence="2">The sequence shown here is derived from an EMBL/GenBank/DDBJ whole genome shotgun (WGS) entry which is preliminary data.</text>
</comment>
<dbReference type="GO" id="GO:0031419">
    <property type="term" value="F:cobalamin binding"/>
    <property type="evidence" value="ECO:0007669"/>
    <property type="project" value="InterPro"/>
</dbReference>
<dbReference type="GO" id="GO:0016853">
    <property type="term" value="F:isomerase activity"/>
    <property type="evidence" value="ECO:0007669"/>
    <property type="project" value="UniProtKB-KW"/>
</dbReference>
<proteinExistence type="predicted"/>
<feature type="transmembrane region" description="Helical" evidence="1">
    <location>
        <begin position="20"/>
        <end position="43"/>
    </location>
</feature>
<evidence type="ECO:0008006" key="3">
    <source>
        <dbReference type="Google" id="ProtNLM"/>
    </source>
</evidence>
<dbReference type="EMBL" id="SNRY01010638">
    <property type="protein sequence ID" value="KAA6305514.1"/>
    <property type="molecule type" value="Genomic_DNA"/>
</dbReference>
<dbReference type="GO" id="GO:0046872">
    <property type="term" value="F:metal ion binding"/>
    <property type="evidence" value="ECO:0007669"/>
    <property type="project" value="InterPro"/>
</dbReference>